<evidence type="ECO:0000313" key="1">
    <source>
        <dbReference type="EMBL" id="KKR01178.1"/>
    </source>
</evidence>
<name>A0A0G0MDC4_9BACT</name>
<dbReference type="Proteomes" id="UP000033881">
    <property type="component" value="Unassembled WGS sequence"/>
</dbReference>
<accession>A0A0G0MDC4</accession>
<sequence length="90" mass="10033">MTETVPQHTEHDVYCILSPNTAPDGGLCPEGCAGRKFCANILSIYHNAQLDMQHLKTPLSTNPNKISEIKIIKELAKQFRKSDDPPVCLR</sequence>
<protein>
    <submittedName>
        <fullName evidence="1">Uncharacterized protein</fullName>
    </submittedName>
</protein>
<evidence type="ECO:0000313" key="2">
    <source>
        <dbReference type="Proteomes" id="UP000033881"/>
    </source>
</evidence>
<organism evidence="1 2">
    <name type="scientific">Candidatus Woesebacteria bacterium GW2011_GWB1_39_12</name>
    <dbReference type="NCBI Taxonomy" id="1618574"/>
    <lineage>
        <taxon>Bacteria</taxon>
        <taxon>Candidatus Woeseibacteriota</taxon>
    </lineage>
</organism>
<dbReference type="STRING" id="1618574.UT24_C0006G0026"/>
<comment type="caution">
    <text evidence="1">The sequence shown here is derived from an EMBL/GenBank/DDBJ whole genome shotgun (WGS) entry which is preliminary data.</text>
</comment>
<dbReference type="AlphaFoldDB" id="A0A0G0MDC4"/>
<reference evidence="1 2" key="1">
    <citation type="journal article" date="2015" name="Nature">
        <title>rRNA introns, odd ribosomes, and small enigmatic genomes across a large radiation of phyla.</title>
        <authorList>
            <person name="Brown C.T."/>
            <person name="Hug L.A."/>
            <person name="Thomas B.C."/>
            <person name="Sharon I."/>
            <person name="Castelle C.J."/>
            <person name="Singh A."/>
            <person name="Wilkins M.J."/>
            <person name="Williams K.H."/>
            <person name="Banfield J.F."/>
        </authorList>
    </citation>
    <scope>NUCLEOTIDE SEQUENCE [LARGE SCALE GENOMIC DNA]</scope>
</reference>
<gene>
    <name evidence="1" type="ORF">UT24_C0006G0026</name>
</gene>
<dbReference type="EMBL" id="LBWB01000006">
    <property type="protein sequence ID" value="KKR01178.1"/>
    <property type="molecule type" value="Genomic_DNA"/>
</dbReference>
<proteinExistence type="predicted"/>